<name>A0A424YH03_9FIRM</name>
<accession>A0A424YH03</accession>
<sequence>MKKFTVRGKMHYSPDKEVEVTYHYTASDIEDGYLTGDINVVLIAQAIADSYNGPNKIPHTSPMTYISNNHYKNPLSMAYILGTKVFLEGTVSFFKLYQPAFSN</sequence>
<proteinExistence type="predicted"/>
<reference evidence="1 2" key="1">
    <citation type="submission" date="2018-08" db="EMBL/GenBank/DDBJ databases">
        <title>The metabolism and importance of syntrophic acetate oxidation coupled to methane or sulfide production in haloalkaline environments.</title>
        <authorList>
            <person name="Timmers P.H.A."/>
            <person name="Vavourakis C.D."/>
            <person name="Sorokin D.Y."/>
            <person name="Sinninghe Damste J.S."/>
            <person name="Muyzer G."/>
            <person name="Stams A.J.M."/>
            <person name="Plugge C.M."/>
        </authorList>
    </citation>
    <scope>NUCLEOTIDE SEQUENCE [LARGE SCALE GENOMIC DNA]</scope>
    <source>
        <strain evidence="1">MSAO_Bac1</strain>
    </source>
</reference>
<comment type="caution">
    <text evidence="1">The sequence shown here is derived from an EMBL/GenBank/DDBJ whole genome shotgun (WGS) entry which is preliminary data.</text>
</comment>
<organism evidence="1 2">
    <name type="scientific">Candidatus Syntrophonatronum acetioxidans</name>
    <dbReference type="NCBI Taxonomy" id="1795816"/>
    <lineage>
        <taxon>Bacteria</taxon>
        <taxon>Bacillati</taxon>
        <taxon>Bacillota</taxon>
        <taxon>Clostridia</taxon>
        <taxon>Eubacteriales</taxon>
        <taxon>Syntrophomonadaceae</taxon>
        <taxon>Candidatus Syntrophonatronum</taxon>
    </lineage>
</organism>
<dbReference type="Proteomes" id="UP000285138">
    <property type="component" value="Unassembled WGS sequence"/>
</dbReference>
<evidence type="ECO:0000313" key="1">
    <source>
        <dbReference type="EMBL" id="RQD77362.1"/>
    </source>
</evidence>
<gene>
    <name evidence="1" type="ORF">D5R97_02545</name>
</gene>
<dbReference type="AlphaFoldDB" id="A0A424YH03"/>
<protein>
    <submittedName>
        <fullName evidence="1">Uncharacterized protein</fullName>
    </submittedName>
</protein>
<evidence type="ECO:0000313" key="2">
    <source>
        <dbReference type="Proteomes" id="UP000285138"/>
    </source>
</evidence>
<dbReference type="EMBL" id="QZAA01000071">
    <property type="protein sequence ID" value="RQD77362.1"/>
    <property type="molecule type" value="Genomic_DNA"/>
</dbReference>